<comment type="similarity">
    <text evidence="2">Belongs to the UPF0702 family.</text>
</comment>
<feature type="transmembrane region" description="Helical" evidence="8">
    <location>
        <begin position="15"/>
        <end position="32"/>
    </location>
</feature>
<dbReference type="InterPro" id="IPR023090">
    <property type="entry name" value="UPF0702_alpha/beta_dom_sf"/>
</dbReference>
<evidence type="ECO:0000259" key="9">
    <source>
        <dbReference type="Pfam" id="PF04239"/>
    </source>
</evidence>
<gene>
    <name evidence="11" type="ORF">VUQ09_06515</name>
</gene>
<feature type="region of interest" description="Disordered" evidence="7">
    <location>
        <begin position="156"/>
        <end position="179"/>
    </location>
</feature>
<organism evidence="11">
    <name type="scientific">Dolosigranulum savutiense</name>
    <dbReference type="NCBI Taxonomy" id="3110288"/>
    <lineage>
        <taxon>Bacteria</taxon>
        <taxon>Bacillati</taxon>
        <taxon>Bacillota</taxon>
        <taxon>Bacilli</taxon>
        <taxon>Lactobacillales</taxon>
        <taxon>Carnobacteriaceae</taxon>
        <taxon>Dolosigranulum</taxon>
    </lineage>
</organism>
<evidence type="ECO:0000256" key="8">
    <source>
        <dbReference type="SAM" id="Phobius"/>
    </source>
</evidence>
<evidence type="ECO:0000256" key="6">
    <source>
        <dbReference type="ARBA" id="ARBA00023136"/>
    </source>
</evidence>
<dbReference type="Pfam" id="PF04239">
    <property type="entry name" value="DUF421"/>
    <property type="match status" value="1"/>
</dbReference>
<feature type="compositionally biased region" description="Basic and acidic residues" evidence="7">
    <location>
        <begin position="156"/>
        <end position="168"/>
    </location>
</feature>
<keyword evidence="6 8" id="KW-0472">Membrane</keyword>
<dbReference type="Gene3D" id="3.30.240.20">
    <property type="entry name" value="bsu07140 like domains"/>
    <property type="match status" value="1"/>
</dbReference>
<evidence type="ECO:0000256" key="2">
    <source>
        <dbReference type="ARBA" id="ARBA00006448"/>
    </source>
</evidence>
<feature type="transmembrane region" description="Helical" evidence="8">
    <location>
        <begin position="44"/>
        <end position="61"/>
    </location>
</feature>
<evidence type="ECO:0000313" key="11">
    <source>
        <dbReference type="EMBL" id="XBC47240.1"/>
    </source>
</evidence>
<evidence type="ECO:0000256" key="5">
    <source>
        <dbReference type="ARBA" id="ARBA00022989"/>
    </source>
</evidence>
<reference evidence="11" key="1">
    <citation type="submission" date="2023-12" db="EMBL/GenBank/DDBJ databases">
        <title>Dolosigranulum savutii sp. nov. isolated from human upper respiratory samples collected in Botswana.</title>
        <authorList>
            <person name="Kelly M.S."/>
        </authorList>
    </citation>
    <scope>NUCLEOTIDE SEQUENCE</scope>
    <source>
        <strain evidence="11">MSK312</strain>
    </source>
</reference>
<dbReference type="RefSeq" id="WP_347297416.1">
    <property type="nucleotide sequence ID" value="NZ_CP142434.1"/>
</dbReference>
<dbReference type="InterPro" id="IPR007353">
    <property type="entry name" value="DUF421"/>
</dbReference>
<sequence length="179" mass="20469">MRFMLPNDYSVLGDIFIKGILAYIAIIFIIRISGKRSLSKLNSFDFIITISLGSILSGVMTNPDLSLLEAMFAFSLMITLQYIVTFIAVRSDKFADWVKFKPALLYYDGRFNYQAMKKERITEKELYEKARTENYSSFDEVFAIVLESEGTISVMDRNEHTPESEAKSTLENTHVPGQD</sequence>
<dbReference type="AlphaFoldDB" id="A0AB74TT37"/>
<keyword evidence="5 8" id="KW-1133">Transmembrane helix</keyword>
<accession>A0AB74TT37</accession>
<protein>
    <submittedName>
        <fullName evidence="11">YetF domain-containing protein</fullName>
    </submittedName>
</protein>
<dbReference type="PANTHER" id="PTHR34582">
    <property type="entry name" value="UPF0702 TRANSMEMBRANE PROTEIN YCAP"/>
    <property type="match status" value="1"/>
</dbReference>
<evidence type="ECO:0000256" key="4">
    <source>
        <dbReference type="ARBA" id="ARBA00022692"/>
    </source>
</evidence>
<comment type="subcellular location">
    <subcellularLocation>
        <location evidence="1">Cell membrane</location>
        <topology evidence="1">Multi-pass membrane protein</topology>
    </subcellularLocation>
</comment>
<evidence type="ECO:0000256" key="1">
    <source>
        <dbReference type="ARBA" id="ARBA00004651"/>
    </source>
</evidence>
<dbReference type="Pfam" id="PF20730">
    <property type="entry name" value="YetF_N"/>
    <property type="match status" value="1"/>
</dbReference>
<name>A0AB74TT37_9LACT</name>
<keyword evidence="3" id="KW-1003">Cell membrane</keyword>
<evidence type="ECO:0000256" key="3">
    <source>
        <dbReference type="ARBA" id="ARBA00022475"/>
    </source>
</evidence>
<feature type="domain" description="YetF C-terminal" evidence="9">
    <location>
        <begin position="90"/>
        <end position="162"/>
    </location>
</feature>
<dbReference type="InterPro" id="IPR048454">
    <property type="entry name" value="YetF_N"/>
</dbReference>
<keyword evidence="4 8" id="KW-0812">Transmembrane</keyword>
<evidence type="ECO:0000259" key="10">
    <source>
        <dbReference type="Pfam" id="PF20730"/>
    </source>
</evidence>
<proteinExistence type="inferred from homology"/>
<feature type="transmembrane region" description="Helical" evidence="8">
    <location>
        <begin position="67"/>
        <end position="89"/>
    </location>
</feature>
<feature type="domain" description="YetF-like N-terminal transmembrane" evidence="10">
    <location>
        <begin position="14"/>
        <end position="87"/>
    </location>
</feature>
<dbReference type="GO" id="GO:0005886">
    <property type="term" value="C:plasma membrane"/>
    <property type="evidence" value="ECO:0007669"/>
    <property type="project" value="UniProtKB-SubCell"/>
</dbReference>
<dbReference type="EMBL" id="CP142434">
    <property type="protein sequence ID" value="XBC47240.1"/>
    <property type="molecule type" value="Genomic_DNA"/>
</dbReference>
<dbReference type="PANTHER" id="PTHR34582:SF6">
    <property type="entry name" value="UPF0702 TRANSMEMBRANE PROTEIN YCAP"/>
    <property type="match status" value="1"/>
</dbReference>
<evidence type="ECO:0000256" key="7">
    <source>
        <dbReference type="SAM" id="MobiDB-lite"/>
    </source>
</evidence>